<feature type="transmembrane region" description="Helical" evidence="5">
    <location>
        <begin position="290"/>
        <end position="308"/>
    </location>
</feature>
<dbReference type="InterPro" id="IPR037185">
    <property type="entry name" value="EmrE-like"/>
</dbReference>
<keyword evidence="2 5" id="KW-0812">Transmembrane</keyword>
<evidence type="ECO:0000256" key="1">
    <source>
        <dbReference type="ARBA" id="ARBA00004141"/>
    </source>
</evidence>
<feature type="transmembrane region" description="Helical" evidence="5">
    <location>
        <begin position="260"/>
        <end position="278"/>
    </location>
</feature>
<evidence type="ECO:0000313" key="7">
    <source>
        <dbReference type="EMBL" id="PIA18009.1"/>
    </source>
</evidence>
<comment type="subcellular location">
    <subcellularLocation>
        <location evidence="1">Membrane</location>
        <topology evidence="1">Multi-pass membrane protein</topology>
    </subcellularLocation>
</comment>
<feature type="transmembrane region" description="Helical" evidence="5">
    <location>
        <begin position="111"/>
        <end position="133"/>
    </location>
</feature>
<evidence type="ECO:0000259" key="6">
    <source>
        <dbReference type="Pfam" id="PF00892"/>
    </source>
</evidence>
<accession>A0A2G5BG68</accession>
<dbReference type="OrthoDB" id="306876at2759"/>
<proteinExistence type="predicted"/>
<dbReference type="InterPro" id="IPR000620">
    <property type="entry name" value="EamA_dom"/>
</dbReference>
<feature type="transmembrane region" description="Helical" evidence="5">
    <location>
        <begin position="171"/>
        <end position="190"/>
    </location>
</feature>
<name>A0A2G5BG68_COERN</name>
<gene>
    <name evidence="7" type="ORF">COEREDRAFT_39706</name>
</gene>
<reference evidence="7 8" key="1">
    <citation type="journal article" date="2015" name="Genome Biol. Evol.">
        <title>Phylogenomic analyses indicate that early fungi evolved digesting cell walls of algal ancestors of land plants.</title>
        <authorList>
            <person name="Chang Y."/>
            <person name="Wang S."/>
            <person name="Sekimoto S."/>
            <person name="Aerts A.L."/>
            <person name="Choi C."/>
            <person name="Clum A."/>
            <person name="LaButti K.M."/>
            <person name="Lindquist E.A."/>
            <person name="Yee Ngan C."/>
            <person name="Ohm R.A."/>
            <person name="Salamov A.A."/>
            <person name="Grigoriev I.V."/>
            <person name="Spatafora J.W."/>
            <person name="Berbee M.L."/>
        </authorList>
    </citation>
    <scope>NUCLEOTIDE SEQUENCE [LARGE SCALE GENOMIC DNA]</scope>
    <source>
        <strain evidence="7 8">NRRL 1564</strain>
    </source>
</reference>
<dbReference type="AlphaFoldDB" id="A0A2G5BG68"/>
<feature type="transmembrane region" description="Helical" evidence="5">
    <location>
        <begin position="314"/>
        <end position="332"/>
    </location>
</feature>
<feature type="transmembrane region" description="Helical" evidence="5">
    <location>
        <begin position="80"/>
        <end position="99"/>
    </location>
</feature>
<evidence type="ECO:0000256" key="2">
    <source>
        <dbReference type="ARBA" id="ARBA00022692"/>
    </source>
</evidence>
<evidence type="ECO:0000256" key="4">
    <source>
        <dbReference type="ARBA" id="ARBA00023136"/>
    </source>
</evidence>
<feature type="domain" description="EamA" evidence="6">
    <location>
        <begin position="199"/>
        <end position="328"/>
    </location>
</feature>
<sequence length="338" mass="36443">MAHSSSLQSRATEGSPLLVEDHGVSDEIVTTVTVEEAAKRRRDEIKGYIFMATSALGFALNLACVKALSISKIPALEIVFARSVLQLGFGLLGCLYYRVNPAGPAGIGMRRWLLLRGASGAFGNACFFFAVTVMPLADATVVFFTNPVFSAILASWMLGEAYGRFDKVASVLCMLGIVLVVKPTVLFHTANVDQNINAGTAAALIGAMFAALAYCLVRKIRGSVHSIVLVVYFGFVSFCCSFVAMFALQSPRLPQSLYEWTLIVMLGCFAFLGQVLLNRGLQLAPTGPGTLMRNLDVVFSFIIGITLFGEIPDWTAVLGSFVIVACTVAMGLHKWRTR</sequence>
<keyword evidence="8" id="KW-1185">Reference proteome</keyword>
<keyword evidence="3 5" id="KW-1133">Transmembrane helix</keyword>
<evidence type="ECO:0000313" key="8">
    <source>
        <dbReference type="Proteomes" id="UP000242474"/>
    </source>
</evidence>
<dbReference type="GO" id="GO:0016020">
    <property type="term" value="C:membrane"/>
    <property type="evidence" value="ECO:0007669"/>
    <property type="project" value="UniProtKB-SubCell"/>
</dbReference>
<keyword evidence="4 5" id="KW-0472">Membrane</keyword>
<dbReference type="Pfam" id="PF00892">
    <property type="entry name" value="EamA"/>
    <property type="match status" value="2"/>
</dbReference>
<dbReference type="SUPFAM" id="SSF103481">
    <property type="entry name" value="Multidrug resistance efflux transporter EmrE"/>
    <property type="match status" value="2"/>
</dbReference>
<protein>
    <recommendedName>
        <fullName evidence="6">EamA domain-containing protein</fullName>
    </recommendedName>
</protein>
<feature type="transmembrane region" description="Helical" evidence="5">
    <location>
        <begin position="196"/>
        <end position="217"/>
    </location>
</feature>
<dbReference type="EMBL" id="KZ303491">
    <property type="protein sequence ID" value="PIA18009.1"/>
    <property type="molecule type" value="Genomic_DNA"/>
</dbReference>
<feature type="transmembrane region" description="Helical" evidence="5">
    <location>
        <begin position="229"/>
        <end position="248"/>
    </location>
</feature>
<dbReference type="PANTHER" id="PTHR22911">
    <property type="entry name" value="ACYL-MALONYL CONDENSING ENZYME-RELATED"/>
    <property type="match status" value="1"/>
</dbReference>
<dbReference type="Proteomes" id="UP000242474">
    <property type="component" value="Unassembled WGS sequence"/>
</dbReference>
<evidence type="ECO:0000256" key="5">
    <source>
        <dbReference type="SAM" id="Phobius"/>
    </source>
</evidence>
<feature type="transmembrane region" description="Helical" evidence="5">
    <location>
        <begin position="48"/>
        <end position="68"/>
    </location>
</feature>
<dbReference type="STRING" id="763665.A0A2G5BG68"/>
<evidence type="ECO:0000256" key="3">
    <source>
        <dbReference type="ARBA" id="ARBA00022989"/>
    </source>
</evidence>
<feature type="transmembrane region" description="Helical" evidence="5">
    <location>
        <begin position="139"/>
        <end position="159"/>
    </location>
</feature>
<dbReference type="PANTHER" id="PTHR22911:SF6">
    <property type="entry name" value="SOLUTE CARRIER FAMILY 35 MEMBER G1"/>
    <property type="match status" value="1"/>
</dbReference>
<feature type="domain" description="EamA" evidence="6">
    <location>
        <begin position="46"/>
        <end position="181"/>
    </location>
</feature>
<organism evidence="7 8">
    <name type="scientific">Coemansia reversa (strain ATCC 12441 / NRRL 1564)</name>
    <dbReference type="NCBI Taxonomy" id="763665"/>
    <lineage>
        <taxon>Eukaryota</taxon>
        <taxon>Fungi</taxon>
        <taxon>Fungi incertae sedis</taxon>
        <taxon>Zoopagomycota</taxon>
        <taxon>Kickxellomycotina</taxon>
        <taxon>Kickxellomycetes</taxon>
        <taxon>Kickxellales</taxon>
        <taxon>Kickxellaceae</taxon>
        <taxon>Coemansia</taxon>
    </lineage>
</organism>